<dbReference type="Proteomes" id="UP001234989">
    <property type="component" value="Chromosome 4"/>
</dbReference>
<protein>
    <submittedName>
        <fullName evidence="1">Uncharacterized protein</fullName>
    </submittedName>
</protein>
<gene>
    <name evidence="1" type="ORF">MTR67_020078</name>
</gene>
<sequence>MDEGISFHFFVHNEGSPQGLIIEKWGVRDFPRPRTPSVLLLVQPNMKGKKRVSSKVNQSFDIIFLLRQNERKVIKLALKGVLGLQQNHVPLSASAGRQGPFYRG</sequence>
<accession>A0AAF0TVF9</accession>
<reference evidence="1" key="1">
    <citation type="submission" date="2023-08" db="EMBL/GenBank/DDBJ databases">
        <title>A de novo genome assembly of Solanum verrucosum Schlechtendal, a Mexican diploid species geographically isolated from the other diploid A-genome species in potato relatives.</title>
        <authorList>
            <person name="Hosaka K."/>
        </authorList>
    </citation>
    <scope>NUCLEOTIDE SEQUENCE</scope>
    <source>
        <tissue evidence="1">Young leaves</tissue>
    </source>
</reference>
<dbReference type="EMBL" id="CP133615">
    <property type="protein sequence ID" value="WMV26693.1"/>
    <property type="molecule type" value="Genomic_DNA"/>
</dbReference>
<name>A0AAF0TVF9_SOLVR</name>
<keyword evidence="2" id="KW-1185">Reference proteome</keyword>
<evidence type="ECO:0000313" key="2">
    <source>
        <dbReference type="Proteomes" id="UP001234989"/>
    </source>
</evidence>
<organism evidence="1 2">
    <name type="scientific">Solanum verrucosum</name>
    <dbReference type="NCBI Taxonomy" id="315347"/>
    <lineage>
        <taxon>Eukaryota</taxon>
        <taxon>Viridiplantae</taxon>
        <taxon>Streptophyta</taxon>
        <taxon>Embryophyta</taxon>
        <taxon>Tracheophyta</taxon>
        <taxon>Spermatophyta</taxon>
        <taxon>Magnoliopsida</taxon>
        <taxon>eudicotyledons</taxon>
        <taxon>Gunneridae</taxon>
        <taxon>Pentapetalae</taxon>
        <taxon>asterids</taxon>
        <taxon>lamiids</taxon>
        <taxon>Solanales</taxon>
        <taxon>Solanaceae</taxon>
        <taxon>Solanoideae</taxon>
        <taxon>Solaneae</taxon>
        <taxon>Solanum</taxon>
    </lineage>
</organism>
<proteinExistence type="predicted"/>
<evidence type="ECO:0000313" key="1">
    <source>
        <dbReference type="EMBL" id="WMV26693.1"/>
    </source>
</evidence>
<dbReference type="AlphaFoldDB" id="A0AAF0TVF9"/>